<dbReference type="SMART" id="SM00490">
    <property type="entry name" value="HELICc"/>
    <property type="match status" value="1"/>
</dbReference>
<evidence type="ECO:0000256" key="4">
    <source>
        <dbReference type="ARBA" id="ARBA00022806"/>
    </source>
</evidence>
<evidence type="ECO:0000313" key="9">
    <source>
        <dbReference type="EMBL" id="CAK9254033.1"/>
    </source>
</evidence>
<keyword evidence="10" id="KW-1185">Reference proteome</keyword>
<dbReference type="InterPro" id="IPR014001">
    <property type="entry name" value="Helicase_ATP-bd"/>
</dbReference>
<proteinExistence type="predicted"/>
<evidence type="ECO:0000256" key="5">
    <source>
        <dbReference type="ARBA" id="ARBA00022840"/>
    </source>
</evidence>
<dbReference type="CDD" id="cd18795">
    <property type="entry name" value="SF2_C_Ski2"/>
    <property type="match status" value="1"/>
</dbReference>
<dbReference type="PROSITE" id="PS51194">
    <property type="entry name" value="HELICASE_CTER"/>
    <property type="match status" value="1"/>
</dbReference>
<protein>
    <submittedName>
        <fullName evidence="9">Uncharacterized protein</fullName>
    </submittedName>
</protein>
<feature type="compositionally biased region" description="Basic and acidic residues" evidence="6">
    <location>
        <begin position="252"/>
        <end position="274"/>
    </location>
</feature>
<dbReference type="Pfam" id="PF00270">
    <property type="entry name" value="DEAD"/>
    <property type="match status" value="1"/>
</dbReference>
<evidence type="ECO:0000259" key="7">
    <source>
        <dbReference type="PROSITE" id="PS51192"/>
    </source>
</evidence>
<dbReference type="InterPro" id="IPR011545">
    <property type="entry name" value="DEAD/DEAH_box_helicase_dom"/>
</dbReference>
<keyword evidence="1" id="KW-0677">Repeat</keyword>
<keyword evidence="3" id="KW-0378">Hydrolase</keyword>
<dbReference type="SUPFAM" id="SSF158702">
    <property type="entry name" value="Sec63 N-terminal domain-like"/>
    <property type="match status" value="1"/>
</dbReference>
<evidence type="ECO:0000313" key="10">
    <source>
        <dbReference type="Proteomes" id="UP001497444"/>
    </source>
</evidence>
<dbReference type="Gene3D" id="1.10.10.10">
    <property type="entry name" value="Winged helix-like DNA-binding domain superfamily/Winged helix DNA-binding domain"/>
    <property type="match status" value="1"/>
</dbReference>
<dbReference type="PANTHER" id="PTHR47961:SF4">
    <property type="entry name" value="ACTIVATING SIGNAL COINTEGRATOR 1 COMPLEX SUBUNIT 3"/>
    <property type="match status" value="1"/>
</dbReference>
<dbReference type="PROSITE" id="PS51192">
    <property type="entry name" value="HELICASE_ATP_BIND_1"/>
    <property type="match status" value="1"/>
</dbReference>
<dbReference type="Gene3D" id="3.40.50.300">
    <property type="entry name" value="P-loop containing nucleotide triphosphate hydrolases"/>
    <property type="match status" value="2"/>
</dbReference>
<feature type="domain" description="Helicase C-terminal" evidence="8">
    <location>
        <begin position="452"/>
        <end position="689"/>
    </location>
</feature>
<organism evidence="9 10">
    <name type="scientific">Sphagnum jensenii</name>
    <dbReference type="NCBI Taxonomy" id="128206"/>
    <lineage>
        <taxon>Eukaryota</taxon>
        <taxon>Viridiplantae</taxon>
        <taxon>Streptophyta</taxon>
        <taxon>Embryophyta</taxon>
        <taxon>Bryophyta</taxon>
        <taxon>Sphagnophytina</taxon>
        <taxon>Sphagnopsida</taxon>
        <taxon>Sphagnales</taxon>
        <taxon>Sphagnaceae</taxon>
        <taxon>Sphagnum</taxon>
    </lineage>
</organism>
<keyword evidence="4" id="KW-0347">Helicase</keyword>
<name>A0ABP0VI01_9BRYO</name>
<dbReference type="InterPro" id="IPR027417">
    <property type="entry name" value="P-loop_NTPase"/>
</dbReference>
<dbReference type="InterPro" id="IPR050474">
    <property type="entry name" value="Hel308_SKI2-like"/>
</dbReference>
<dbReference type="Pfam" id="PF18149">
    <property type="entry name" value="Helicase_PWI"/>
    <property type="match status" value="1"/>
</dbReference>
<dbReference type="Gene3D" id="1.10.150.20">
    <property type="entry name" value="5' to 3' exonuclease, C-terminal subdomain"/>
    <property type="match status" value="1"/>
</dbReference>
<dbReference type="Pfam" id="PF00271">
    <property type="entry name" value="Helicase_C"/>
    <property type="match status" value="1"/>
</dbReference>
<dbReference type="InterPro" id="IPR041094">
    <property type="entry name" value="Brr2_helicase_PWI"/>
</dbReference>
<dbReference type="InterPro" id="IPR004179">
    <property type="entry name" value="Sec63-dom"/>
</dbReference>
<keyword evidence="2" id="KW-0547">Nucleotide-binding</keyword>
<evidence type="ECO:0000256" key="1">
    <source>
        <dbReference type="ARBA" id="ARBA00022737"/>
    </source>
</evidence>
<dbReference type="Pfam" id="PF02889">
    <property type="entry name" value="Sec63"/>
    <property type="match status" value="1"/>
</dbReference>
<reference evidence="9" key="1">
    <citation type="submission" date="2024-02" db="EMBL/GenBank/DDBJ databases">
        <authorList>
            <consortium name="ELIXIR-Norway"/>
            <consortium name="Elixir Norway"/>
        </authorList>
    </citation>
    <scope>NUCLEOTIDE SEQUENCE</scope>
</reference>
<keyword evidence="5" id="KW-0067">ATP-binding</keyword>
<evidence type="ECO:0000259" key="8">
    <source>
        <dbReference type="PROSITE" id="PS51194"/>
    </source>
</evidence>
<dbReference type="Proteomes" id="UP001497444">
    <property type="component" value="Unassembled WGS sequence"/>
</dbReference>
<dbReference type="PANTHER" id="PTHR47961">
    <property type="entry name" value="DNA POLYMERASE THETA, PUTATIVE (AFU_ORTHOLOGUE AFUA_1G05260)-RELATED"/>
    <property type="match status" value="1"/>
</dbReference>
<dbReference type="SUPFAM" id="SSF52540">
    <property type="entry name" value="P-loop containing nucleoside triphosphate hydrolases"/>
    <property type="match status" value="2"/>
</dbReference>
<feature type="region of interest" description="Disordered" evidence="6">
    <location>
        <begin position="250"/>
        <end position="282"/>
    </location>
</feature>
<comment type="caution">
    <text evidence="9">The sequence shown here is derived from an EMBL/GenBank/DDBJ whole genome shotgun (WGS) entry which is preliminary data.</text>
</comment>
<evidence type="ECO:0000256" key="6">
    <source>
        <dbReference type="SAM" id="MobiDB-lite"/>
    </source>
</evidence>
<dbReference type="InterPro" id="IPR001650">
    <property type="entry name" value="Helicase_C-like"/>
</dbReference>
<sequence>MIGDQPRDVLCGAADEILQVVKNDKMKEKEKRKECELLIGSLPEDRYAVLANLSRKITDFVIDERSTQPQTDENLDETYGVNVQFEESDEDNDDDDFVGEVREDDEEDEFEGEEAAIDSAIHASNLETTKVETRRDRRGKTSAVAIHPREIDAYWLQRKLSKSYDDPVVAQSKAAEVLKILKVARDDHEVENQLVVLLGFDQFDFIKVLRQNRSMILYCTLLASAQKQSEKNKLRDKMKSDPELAKILRALETTDHSDSSERTRKDVGKSHLKEDDDNDDENVTQVVKGKVLDLEDLAFTQGSHFMANKRCQLPDGSFRKQRKGCEVIHVPALKPKPFDANELTREQINETQVIVCTPEKWDIITRKGGERTYTQIVKLIIFDEVHLLHDERGPVLESLVARMIRSIETTQEEIRLVGLSATLPNYEDVATFLRVDTAKGLFYFDNSFRPVPLEQQYIGITEKKALKRYQLMNEILYEKVIEQAGKNQLLIFVHSRKETGKTARAIRDMCLEKDSLGLFLREGSASTEVLRTEADQVKNLELKDLLPYGFAIHHAGMTRVDRTLVEDLFADRHIQVLVSTATLAWGVNLPAHTVIIKGTQVYNPEKGRWVELGALDVLQMLGRAGRPQYDTKGEGILITQHSELQYYLSLLNQQLPIESQLIGKLPDMLNAEVVLGNIQNVKEATTWIGYTYLYLKLEGLALMADMVYVTQSAARLMRAIHEIVLHSGWAQLADKALSLCKMIDRRMWQSMSPLRQFKRIPDEVVKKIEKKVCQ</sequence>
<feature type="domain" description="Helicase ATP-binding" evidence="7">
    <location>
        <begin position="345"/>
        <end position="441"/>
    </location>
</feature>
<evidence type="ECO:0000256" key="2">
    <source>
        <dbReference type="ARBA" id="ARBA00022741"/>
    </source>
</evidence>
<dbReference type="InterPro" id="IPR036388">
    <property type="entry name" value="WH-like_DNA-bd_sf"/>
</dbReference>
<dbReference type="EMBL" id="CAXAQS010000968">
    <property type="protein sequence ID" value="CAK9254033.1"/>
    <property type="molecule type" value="Genomic_DNA"/>
</dbReference>
<dbReference type="InterPro" id="IPR048863">
    <property type="entry name" value="BRR2_plug"/>
</dbReference>
<evidence type="ECO:0000256" key="3">
    <source>
        <dbReference type="ARBA" id="ARBA00022801"/>
    </source>
</evidence>
<accession>A0ABP0VI01</accession>
<gene>
    <name evidence="9" type="ORF">CSSPJE1EN1_LOCUS29411</name>
</gene>
<dbReference type="Pfam" id="PF21188">
    <property type="entry name" value="BRR2_plug"/>
    <property type="match status" value="1"/>
</dbReference>